<evidence type="ECO:0000256" key="5">
    <source>
        <dbReference type="ARBA" id="ARBA00022763"/>
    </source>
</evidence>
<proteinExistence type="inferred from homology"/>
<evidence type="ECO:0000256" key="7">
    <source>
        <dbReference type="ARBA" id="ARBA00023204"/>
    </source>
</evidence>
<dbReference type="EC" id="3.2.2.21" evidence="4"/>
<evidence type="ECO:0000256" key="10">
    <source>
        <dbReference type="ARBA" id="ARBA00068926"/>
    </source>
</evidence>
<dbReference type="GO" id="GO:0006284">
    <property type="term" value="P:base-excision repair"/>
    <property type="evidence" value="ECO:0007669"/>
    <property type="project" value="InterPro"/>
</dbReference>
<dbReference type="Pfam" id="PF02245">
    <property type="entry name" value="Pur_DNA_glyco"/>
    <property type="match status" value="1"/>
</dbReference>
<name>A0A131YPW6_RHIAP</name>
<evidence type="ECO:0000256" key="2">
    <source>
        <dbReference type="ARBA" id="ARBA00002421"/>
    </source>
</evidence>
<dbReference type="InterPro" id="IPR011034">
    <property type="entry name" value="Formyl_transferase-like_C_sf"/>
</dbReference>
<accession>A0A131YPW6</accession>
<evidence type="ECO:0000256" key="1">
    <source>
        <dbReference type="ARBA" id="ARBA00000086"/>
    </source>
</evidence>
<dbReference type="HAMAP" id="MF_00527">
    <property type="entry name" value="3MGH"/>
    <property type="match status" value="1"/>
</dbReference>
<evidence type="ECO:0000256" key="14">
    <source>
        <dbReference type="SAM" id="MobiDB-lite"/>
    </source>
</evidence>
<dbReference type="FunFam" id="3.10.300.10:FF:000001">
    <property type="entry name" value="Putative 3-methyladenine DNA glycosylase"/>
    <property type="match status" value="1"/>
</dbReference>
<evidence type="ECO:0000256" key="8">
    <source>
        <dbReference type="ARBA" id="ARBA00033426"/>
    </source>
</evidence>
<dbReference type="GO" id="GO:0003905">
    <property type="term" value="F:alkylbase DNA N-glycosylase activity"/>
    <property type="evidence" value="ECO:0007669"/>
    <property type="project" value="UniProtKB-EC"/>
</dbReference>
<evidence type="ECO:0000256" key="13">
    <source>
        <dbReference type="ARBA" id="ARBA00082988"/>
    </source>
</evidence>
<feature type="region of interest" description="Disordered" evidence="14">
    <location>
        <begin position="23"/>
        <end position="60"/>
    </location>
</feature>
<keyword evidence="5" id="KW-0227">DNA damage</keyword>
<dbReference type="InterPro" id="IPR003180">
    <property type="entry name" value="MPG"/>
</dbReference>
<feature type="region of interest" description="Disordered" evidence="14">
    <location>
        <begin position="72"/>
        <end position="112"/>
    </location>
</feature>
<evidence type="ECO:0000256" key="9">
    <source>
        <dbReference type="ARBA" id="ARBA00066187"/>
    </source>
</evidence>
<dbReference type="EMBL" id="GEDV01007268">
    <property type="protein sequence ID" value="JAP81289.1"/>
    <property type="molecule type" value="Transcribed_RNA"/>
</dbReference>
<keyword evidence="6" id="KW-0378">Hydrolase</keyword>
<evidence type="ECO:0000256" key="4">
    <source>
        <dbReference type="ARBA" id="ARBA00012000"/>
    </source>
</evidence>
<evidence type="ECO:0000256" key="3">
    <source>
        <dbReference type="ARBA" id="ARBA00009232"/>
    </source>
</evidence>
<dbReference type="CDD" id="cd00540">
    <property type="entry name" value="AAG"/>
    <property type="match status" value="1"/>
</dbReference>
<comment type="subunit">
    <text evidence="9">Binds MBD1. Binds SSBP1.</text>
</comment>
<reference evidence="15" key="1">
    <citation type="journal article" date="2016" name="Ticks Tick Borne Dis.">
        <title>De novo assembly and annotation of the salivary gland transcriptome of Rhipicephalus appendiculatus male and female ticks during blood feeding.</title>
        <authorList>
            <person name="de Castro M.H."/>
            <person name="de Klerk D."/>
            <person name="Pienaar R."/>
            <person name="Latif A.A."/>
            <person name="Rees D.J."/>
            <person name="Mans B.J."/>
        </authorList>
    </citation>
    <scope>NUCLEOTIDE SEQUENCE</scope>
    <source>
        <tissue evidence="15">Salivary glands</tissue>
    </source>
</reference>
<evidence type="ECO:0000256" key="12">
    <source>
        <dbReference type="ARBA" id="ARBA00078171"/>
    </source>
</evidence>
<dbReference type="PANTHER" id="PTHR10429">
    <property type="entry name" value="DNA-3-METHYLADENINE GLYCOSYLASE"/>
    <property type="match status" value="1"/>
</dbReference>
<comment type="function">
    <text evidence="2">Hydrolysis of the deoxyribose N-glycosidic bond to excise 3-methyladenine, and 7-methylguanine from the damaged DNA polymer formed by alkylation lesions.</text>
</comment>
<dbReference type="InterPro" id="IPR036995">
    <property type="entry name" value="MPG_sf"/>
</dbReference>
<dbReference type="NCBIfam" id="TIGR00567">
    <property type="entry name" value="3mg"/>
    <property type="match status" value="1"/>
</dbReference>
<dbReference type="AlphaFoldDB" id="A0A131YPW6"/>
<sequence>MLGFIRKVRTCRWIEENTKAGVAPSAGLPTLRRSPRAPPPVSSSRPRWRPPHGQNSEPEPALRLAMNGDARTASPVRAATAVKRPPCDDGCSDVDERQPSSASGSGGPAANKRRAAAIEVSRFWNEPTSTPRLSRRFYGVDCQVLAKRLLGKILVRRLADGTVLKCRVVETECYLGCDDQASHSYNGRRTERNEPMFMDPGTAYVYVAYGMYHCFNISSEGDGAAVLLRSAVPLQGVDLMRRLRGARRKDAGRKLKLFELCNGPSKLCLAMNITKETLNKEFLPDSQALWLERDGEGDVPPEEIVVSRRVGIEGAGRESAAKPLRFYLRDCDCVSVRDRVAETRAAAAAAAQQQQQQVVAALQPPVP</sequence>
<dbReference type="Gene3D" id="3.10.300.10">
    <property type="entry name" value="Methylpurine-DNA glycosylase (MPG)"/>
    <property type="match status" value="1"/>
</dbReference>
<keyword evidence="7" id="KW-0234">DNA repair</keyword>
<protein>
    <recommendedName>
        <fullName evidence="10">DNA-3-methyladenine glycosylase</fullName>
        <ecNumber evidence="4">3.2.2.21</ecNumber>
    </recommendedName>
    <alternativeName>
        <fullName evidence="11">3-alkyladenine DNA glycosylase</fullName>
    </alternativeName>
    <alternativeName>
        <fullName evidence="8">3-methyladenine DNA glycosidase</fullName>
    </alternativeName>
    <alternativeName>
        <fullName evidence="13">ADPG</fullName>
    </alternativeName>
    <alternativeName>
        <fullName evidence="12">N-methylpurine-DNA glycosylase</fullName>
    </alternativeName>
</protein>
<dbReference type="PANTHER" id="PTHR10429:SF0">
    <property type="entry name" value="DNA-3-METHYLADENINE GLYCOSYLASE"/>
    <property type="match status" value="1"/>
</dbReference>
<comment type="catalytic activity">
    <reaction evidence="1">
        <text>Hydrolysis of alkylated DNA, releasing 3-methyladenine, 3-methylguanine, 7-methylguanine and 7-methyladenine.</text>
        <dbReference type="EC" id="3.2.2.21"/>
    </reaction>
</comment>
<dbReference type="SUPFAM" id="SSF50486">
    <property type="entry name" value="FMT C-terminal domain-like"/>
    <property type="match status" value="1"/>
</dbReference>
<comment type="similarity">
    <text evidence="3">Belongs to the DNA glycosylase MPG family.</text>
</comment>
<evidence type="ECO:0000256" key="11">
    <source>
        <dbReference type="ARBA" id="ARBA00076879"/>
    </source>
</evidence>
<organism evidence="15">
    <name type="scientific">Rhipicephalus appendiculatus</name>
    <name type="common">Brown ear tick</name>
    <dbReference type="NCBI Taxonomy" id="34631"/>
    <lineage>
        <taxon>Eukaryota</taxon>
        <taxon>Metazoa</taxon>
        <taxon>Ecdysozoa</taxon>
        <taxon>Arthropoda</taxon>
        <taxon>Chelicerata</taxon>
        <taxon>Arachnida</taxon>
        <taxon>Acari</taxon>
        <taxon>Parasitiformes</taxon>
        <taxon>Ixodida</taxon>
        <taxon>Ixodoidea</taxon>
        <taxon>Ixodidae</taxon>
        <taxon>Rhipicephalinae</taxon>
        <taxon>Rhipicephalus</taxon>
        <taxon>Rhipicephalus</taxon>
    </lineage>
</organism>
<evidence type="ECO:0000256" key="6">
    <source>
        <dbReference type="ARBA" id="ARBA00022801"/>
    </source>
</evidence>
<dbReference type="GO" id="GO:0003677">
    <property type="term" value="F:DNA binding"/>
    <property type="evidence" value="ECO:0007669"/>
    <property type="project" value="InterPro"/>
</dbReference>
<evidence type="ECO:0000313" key="15">
    <source>
        <dbReference type="EMBL" id="JAP81289.1"/>
    </source>
</evidence>